<evidence type="ECO:0000313" key="1">
    <source>
        <dbReference type="EMBL" id="TFK32227.1"/>
    </source>
</evidence>
<dbReference type="Proteomes" id="UP000308652">
    <property type="component" value="Unassembled WGS sequence"/>
</dbReference>
<protein>
    <submittedName>
        <fullName evidence="1">Uncharacterized protein</fullName>
    </submittedName>
</protein>
<dbReference type="EMBL" id="ML213681">
    <property type="protein sequence ID" value="TFK32227.1"/>
    <property type="molecule type" value="Genomic_DNA"/>
</dbReference>
<sequence>MAEYSLNVQIDPEDLQTLKESKYNLCIARKVNGVYNVVWSGDAQYLANNKFSWVDEYQVFGINKFKAGALVKASTNPHDIESGQTCEMNDAGVMSDAFGSTDTTGKFKIINKFGKVSFGVNAKFGDVMLPIFVTPTTVLGTAMFEPITAFQVWFSLEQKTGTMILSADSEVIQVKYQGKALDRTVAYKGGKWSVQH</sequence>
<dbReference type="OrthoDB" id="2749588at2759"/>
<accession>A0A5C3LH81</accession>
<evidence type="ECO:0000313" key="2">
    <source>
        <dbReference type="Proteomes" id="UP000308652"/>
    </source>
</evidence>
<dbReference type="AlphaFoldDB" id="A0A5C3LH81"/>
<name>A0A5C3LH81_9AGAR</name>
<proteinExistence type="predicted"/>
<organism evidence="1 2">
    <name type="scientific">Crucibulum laeve</name>
    <dbReference type="NCBI Taxonomy" id="68775"/>
    <lineage>
        <taxon>Eukaryota</taxon>
        <taxon>Fungi</taxon>
        <taxon>Dikarya</taxon>
        <taxon>Basidiomycota</taxon>
        <taxon>Agaricomycotina</taxon>
        <taxon>Agaricomycetes</taxon>
        <taxon>Agaricomycetidae</taxon>
        <taxon>Agaricales</taxon>
        <taxon>Agaricineae</taxon>
        <taxon>Nidulariaceae</taxon>
        <taxon>Crucibulum</taxon>
    </lineage>
</organism>
<reference evidence="1 2" key="1">
    <citation type="journal article" date="2019" name="Nat. Ecol. Evol.">
        <title>Megaphylogeny resolves global patterns of mushroom evolution.</title>
        <authorList>
            <person name="Varga T."/>
            <person name="Krizsan K."/>
            <person name="Foldi C."/>
            <person name="Dima B."/>
            <person name="Sanchez-Garcia M."/>
            <person name="Sanchez-Ramirez S."/>
            <person name="Szollosi G.J."/>
            <person name="Szarkandi J.G."/>
            <person name="Papp V."/>
            <person name="Albert L."/>
            <person name="Andreopoulos W."/>
            <person name="Angelini C."/>
            <person name="Antonin V."/>
            <person name="Barry K.W."/>
            <person name="Bougher N.L."/>
            <person name="Buchanan P."/>
            <person name="Buyck B."/>
            <person name="Bense V."/>
            <person name="Catcheside P."/>
            <person name="Chovatia M."/>
            <person name="Cooper J."/>
            <person name="Damon W."/>
            <person name="Desjardin D."/>
            <person name="Finy P."/>
            <person name="Geml J."/>
            <person name="Haridas S."/>
            <person name="Hughes K."/>
            <person name="Justo A."/>
            <person name="Karasinski D."/>
            <person name="Kautmanova I."/>
            <person name="Kiss B."/>
            <person name="Kocsube S."/>
            <person name="Kotiranta H."/>
            <person name="LaButti K.M."/>
            <person name="Lechner B.E."/>
            <person name="Liimatainen K."/>
            <person name="Lipzen A."/>
            <person name="Lukacs Z."/>
            <person name="Mihaltcheva S."/>
            <person name="Morgado L.N."/>
            <person name="Niskanen T."/>
            <person name="Noordeloos M.E."/>
            <person name="Ohm R.A."/>
            <person name="Ortiz-Santana B."/>
            <person name="Ovrebo C."/>
            <person name="Racz N."/>
            <person name="Riley R."/>
            <person name="Savchenko A."/>
            <person name="Shiryaev A."/>
            <person name="Soop K."/>
            <person name="Spirin V."/>
            <person name="Szebenyi C."/>
            <person name="Tomsovsky M."/>
            <person name="Tulloss R.E."/>
            <person name="Uehling J."/>
            <person name="Grigoriev I.V."/>
            <person name="Vagvolgyi C."/>
            <person name="Papp T."/>
            <person name="Martin F.M."/>
            <person name="Miettinen O."/>
            <person name="Hibbett D.S."/>
            <person name="Nagy L.G."/>
        </authorList>
    </citation>
    <scope>NUCLEOTIDE SEQUENCE [LARGE SCALE GENOMIC DNA]</scope>
    <source>
        <strain evidence="1 2">CBS 166.37</strain>
    </source>
</reference>
<keyword evidence="2" id="KW-1185">Reference proteome</keyword>
<gene>
    <name evidence="1" type="ORF">BDQ12DRAFT_728837</name>
</gene>